<feature type="region of interest" description="Disordered" evidence="1">
    <location>
        <begin position="37"/>
        <end position="59"/>
    </location>
</feature>
<evidence type="ECO:0000313" key="4">
    <source>
        <dbReference type="Proteomes" id="UP000596661"/>
    </source>
</evidence>
<dbReference type="EnsemblPlants" id="evm.model.04.934">
    <property type="protein sequence ID" value="cds.evm.model.04.934"/>
    <property type="gene ID" value="evm.TU.04.934"/>
</dbReference>
<dbReference type="Gramene" id="evm.model.04.934">
    <property type="protein sequence ID" value="cds.evm.model.04.934"/>
    <property type="gene ID" value="evm.TU.04.934"/>
</dbReference>
<organism evidence="3 4">
    <name type="scientific">Cannabis sativa</name>
    <name type="common">Hemp</name>
    <name type="synonym">Marijuana</name>
    <dbReference type="NCBI Taxonomy" id="3483"/>
    <lineage>
        <taxon>Eukaryota</taxon>
        <taxon>Viridiplantae</taxon>
        <taxon>Streptophyta</taxon>
        <taxon>Embryophyta</taxon>
        <taxon>Tracheophyta</taxon>
        <taxon>Spermatophyta</taxon>
        <taxon>Magnoliopsida</taxon>
        <taxon>eudicotyledons</taxon>
        <taxon>Gunneridae</taxon>
        <taxon>Pentapetalae</taxon>
        <taxon>rosids</taxon>
        <taxon>fabids</taxon>
        <taxon>Rosales</taxon>
        <taxon>Cannabaceae</taxon>
        <taxon>Cannabis</taxon>
    </lineage>
</organism>
<accession>A0A803PJ99</accession>
<reference evidence="3" key="2">
    <citation type="submission" date="2021-03" db="UniProtKB">
        <authorList>
            <consortium name="EnsemblPlants"/>
        </authorList>
    </citation>
    <scope>IDENTIFICATION</scope>
</reference>
<feature type="compositionally biased region" description="Low complexity" evidence="1">
    <location>
        <begin position="47"/>
        <end position="59"/>
    </location>
</feature>
<evidence type="ECO:0000256" key="2">
    <source>
        <dbReference type="SAM" id="SignalP"/>
    </source>
</evidence>
<feature type="signal peptide" evidence="2">
    <location>
        <begin position="1"/>
        <end position="25"/>
    </location>
</feature>
<dbReference type="PANTHER" id="PTHR11439:SF470">
    <property type="entry name" value="CYSTEINE-RICH RLK (RECEPTOR-LIKE PROTEIN KINASE) 8"/>
    <property type="match status" value="1"/>
</dbReference>
<sequence>MRLVFVLRMMILYGVMVEQWIQVRAFVKSPHRHHHYHTFPPNATPNQTTQTSSSSQVITQTERLSHKPSYLDDYECQVAVVPASTIHPIENHLDYTTLPPEFIAVALATYIIIEPTSYEEASEFQIWNDAMDNETQALEKVKTWIVTSLPPGHKPIGCKRSITGYCVFLGSSLIWWKSKKQQTISRSSAEAEYRAMAHATCEVTWIMAILNFGITPTNPALLYCENDAAIHIFENPVYHERTEHVEIYCHIVWEKVNQDTLKMIHVLSKHNLADLFTKALFPSQFLNIISKMGVQNLYTPP</sequence>
<evidence type="ECO:0000256" key="1">
    <source>
        <dbReference type="SAM" id="MobiDB-lite"/>
    </source>
</evidence>
<dbReference type="OMA" id="LVENICH"/>
<dbReference type="CDD" id="cd09272">
    <property type="entry name" value="RNase_HI_RT_Ty1"/>
    <property type="match status" value="1"/>
</dbReference>
<evidence type="ECO:0008006" key="5">
    <source>
        <dbReference type="Google" id="ProtNLM"/>
    </source>
</evidence>
<keyword evidence="4" id="KW-1185">Reference proteome</keyword>
<dbReference type="AlphaFoldDB" id="A0A803PJ99"/>
<name>A0A803PJ99_CANSA</name>
<protein>
    <recommendedName>
        <fullName evidence="5">Copia protein</fullName>
    </recommendedName>
</protein>
<reference evidence="3" key="1">
    <citation type="submission" date="2018-11" db="EMBL/GenBank/DDBJ databases">
        <authorList>
            <person name="Grassa J C."/>
        </authorList>
    </citation>
    <scope>NUCLEOTIDE SEQUENCE [LARGE SCALE GENOMIC DNA]</scope>
</reference>
<evidence type="ECO:0000313" key="3">
    <source>
        <dbReference type="EnsemblPlants" id="cds.evm.model.04.934"/>
    </source>
</evidence>
<feature type="chain" id="PRO_5031099942" description="Copia protein" evidence="2">
    <location>
        <begin position="26"/>
        <end position="301"/>
    </location>
</feature>
<dbReference type="PANTHER" id="PTHR11439">
    <property type="entry name" value="GAG-POL-RELATED RETROTRANSPOSON"/>
    <property type="match status" value="1"/>
</dbReference>
<keyword evidence="2" id="KW-0732">Signal</keyword>
<dbReference type="Proteomes" id="UP000596661">
    <property type="component" value="Chromosome 4"/>
</dbReference>
<dbReference type="EMBL" id="UZAU01000371">
    <property type="status" value="NOT_ANNOTATED_CDS"/>
    <property type="molecule type" value="Genomic_DNA"/>
</dbReference>
<proteinExistence type="predicted"/>